<dbReference type="EMBL" id="CH916369">
    <property type="protein sequence ID" value="EDV92902.1"/>
    <property type="molecule type" value="Genomic_DNA"/>
</dbReference>
<keyword evidence="5 11" id="KW-0863">Zinc-finger</keyword>
<evidence type="ECO:0000256" key="11">
    <source>
        <dbReference type="PROSITE-ProRule" id="PRU00042"/>
    </source>
</evidence>
<keyword evidence="4" id="KW-0677">Repeat</keyword>
<proteinExistence type="predicted"/>
<evidence type="ECO:0000256" key="1">
    <source>
        <dbReference type="ARBA" id="ARBA00003767"/>
    </source>
</evidence>
<keyword evidence="10" id="KW-0539">Nucleus</keyword>
<feature type="domain" description="C2H2-type" evidence="14">
    <location>
        <begin position="594"/>
        <end position="621"/>
    </location>
</feature>
<dbReference type="FunFam" id="3.30.160.60:FF:000072">
    <property type="entry name" value="zinc finger protein 143 isoform X1"/>
    <property type="match status" value="1"/>
</dbReference>
<dbReference type="Gene3D" id="3.30.160.60">
    <property type="entry name" value="Classic Zinc Finger"/>
    <property type="match status" value="7"/>
</dbReference>
<evidence type="ECO:0000256" key="7">
    <source>
        <dbReference type="ARBA" id="ARBA00023015"/>
    </source>
</evidence>
<dbReference type="Pfam" id="PF13894">
    <property type="entry name" value="zf-C2H2_4"/>
    <property type="match status" value="2"/>
</dbReference>
<feature type="compositionally biased region" description="Polar residues" evidence="13">
    <location>
        <begin position="93"/>
        <end position="102"/>
    </location>
</feature>
<protein>
    <submittedName>
        <fullName evidence="16">GH19018</fullName>
    </submittedName>
</protein>
<feature type="domain" description="C2H2-type" evidence="14">
    <location>
        <begin position="566"/>
        <end position="593"/>
    </location>
</feature>
<evidence type="ECO:0000256" key="5">
    <source>
        <dbReference type="ARBA" id="ARBA00022771"/>
    </source>
</evidence>
<dbReference type="PhylomeDB" id="B4JHZ4"/>
<dbReference type="Gene3D" id="3.40.1800.20">
    <property type="match status" value="1"/>
</dbReference>
<dbReference type="PROSITE" id="PS50157">
    <property type="entry name" value="ZINC_FINGER_C2H2_2"/>
    <property type="match status" value="9"/>
</dbReference>
<accession>B4JHZ4</accession>
<dbReference type="FunFam" id="3.30.160.60:FF:002343">
    <property type="entry name" value="Zinc finger protein 33A"/>
    <property type="match status" value="1"/>
</dbReference>
<dbReference type="Pfam" id="PF00096">
    <property type="entry name" value="zf-C2H2"/>
    <property type="match status" value="3"/>
</dbReference>
<evidence type="ECO:0000256" key="10">
    <source>
        <dbReference type="ARBA" id="ARBA00023242"/>
    </source>
</evidence>
<evidence type="ECO:0000256" key="12">
    <source>
        <dbReference type="PROSITE-ProRule" id="PRU01263"/>
    </source>
</evidence>
<feature type="binding site" evidence="12">
    <location>
        <position position="5"/>
    </location>
    <ligand>
        <name>Zn(2+)</name>
        <dbReference type="ChEBI" id="CHEBI:29105"/>
    </ligand>
</feature>
<dbReference type="FunFam" id="3.30.160.60:FF:001557">
    <property type="entry name" value="Transcription factor E4F1"/>
    <property type="match status" value="2"/>
</dbReference>
<feature type="region of interest" description="Disordered" evidence="13">
    <location>
        <begin position="93"/>
        <end position="118"/>
    </location>
</feature>
<dbReference type="InterPro" id="IPR012934">
    <property type="entry name" value="Znf_AD"/>
</dbReference>
<feature type="domain" description="C2H2-type" evidence="14">
    <location>
        <begin position="622"/>
        <end position="649"/>
    </location>
</feature>
<dbReference type="GO" id="GO:0000978">
    <property type="term" value="F:RNA polymerase II cis-regulatory region sequence-specific DNA binding"/>
    <property type="evidence" value="ECO:0007669"/>
    <property type="project" value="TreeGrafter"/>
</dbReference>
<dbReference type="SMART" id="SM00868">
    <property type="entry name" value="zf-AD"/>
    <property type="match status" value="2"/>
</dbReference>
<dbReference type="GO" id="GO:0000981">
    <property type="term" value="F:DNA-binding transcription factor activity, RNA polymerase II-specific"/>
    <property type="evidence" value="ECO:0007669"/>
    <property type="project" value="TreeGrafter"/>
</dbReference>
<evidence type="ECO:0000256" key="13">
    <source>
        <dbReference type="SAM" id="MobiDB-lite"/>
    </source>
</evidence>
<dbReference type="Pfam" id="PF07776">
    <property type="entry name" value="zf-AD"/>
    <property type="match status" value="1"/>
</dbReference>
<keyword evidence="9" id="KW-0804">Transcription</keyword>
<dbReference type="GO" id="GO:0008270">
    <property type="term" value="F:zinc ion binding"/>
    <property type="evidence" value="ECO:0007669"/>
    <property type="project" value="UniProtKB-UniRule"/>
</dbReference>
<keyword evidence="6 12" id="KW-0862">Zinc</keyword>
<feature type="compositionally biased region" description="Polar residues" evidence="13">
    <location>
        <begin position="109"/>
        <end position="118"/>
    </location>
</feature>
<feature type="domain" description="C2H2-type" evidence="14">
    <location>
        <begin position="264"/>
        <end position="291"/>
    </location>
</feature>
<dbReference type="PROSITE" id="PS51915">
    <property type="entry name" value="ZAD"/>
    <property type="match status" value="2"/>
</dbReference>
<evidence type="ECO:0000259" key="14">
    <source>
        <dbReference type="PROSITE" id="PS50157"/>
    </source>
</evidence>
<dbReference type="InParanoid" id="B4JHZ4"/>
<comment type="subcellular location">
    <subcellularLocation>
        <location evidence="2">Nucleus</location>
    </subcellularLocation>
</comment>
<comment type="caution">
    <text evidence="12">Lacks conserved residue(s) required for the propagation of feature annotation.</text>
</comment>
<evidence type="ECO:0000259" key="15">
    <source>
        <dbReference type="PROSITE" id="PS51915"/>
    </source>
</evidence>
<dbReference type="AlphaFoldDB" id="B4JHZ4"/>
<feature type="domain" description="ZAD" evidence="15">
    <location>
        <begin position="1"/>
        <end position="73"/>
    </location>
</feature>
<keyword evidence="17" id="KW-1185">Reference proteome</keyword>
<keyword evidence="3 12" id="KW-0479">Metal-binding</keyword>
<dbReference type="PANTHER" id="PTHR14003">
    <property type="entry name" value="TRANSCRIPTIONAL REPRESSOR PROTEIN YY"/>
    <property type="match status" value="1"/>
</dbReference>
<feature type="binding site" evidence="12">
    <location>
        <position position="46"/>
    </location>
    <ligand>
        <name>Zn(2+)</name>
        <dbReference type="ChEBI" id="CHEBI:29105"/>
    </ligand>
</feature>
<evidence type="ECO:0000256" key="8">
    <source>
        <dbReference type="ARBA" id="ARBA00023125"/>
    </source>
</evidence>
<dbReference type="Proteomes" id="UP000001070">
    <property type="component" value="Unassembled WGS sequence"/>
</dbReference>
<gene>
    <name evidence="16" type="primary">Dgri\GH19018</name>
    <name evidence="16" type="ORF">Dgri_GH19018</name>
</gene>
<comment type="function">
    <text evidence="1">May be involved in transcriptional regulation.</text>
</comment>
<dbReference type="HOGENOM" id="CLU_002678_94_12_1"/>
<feature type="domain" description="C2H2-type" evidence="14">
    <location>
        <begin position="678"/>
        <end position="707"/>
    </location>
</feature>
<dbReference type="eggNOG" id="KOG1721">
    <property type="taxonomic scope" value="Eukaryota"/>
</dbReference>
<dbReference type="GO" id="GO:0005667">
    <property type="term" value="C:transcription regulator complex"/>
    <property type="evidence" value="ECO:0007669"/>
    <property type="project" value="TreeGrafter"/>
</dbReference>
<sequence length="716" mass="82645">MCRVCGRYAAYKNSLKIFENQDMLWSIQVLTGLVLENAECLPKLICICCQTELREAIRFSERVIAVQKRLLSALTEEQLLQISEEYREAVRDSSGNYTQNVTKTKHNSEAQSESTTNLPGTDEELIITAQHEENEIIIEEHGKQDDLMEYDFIIDDDISQQADQQESQSQNISEEHQFAITSEDYEKSVADGYILPDKGSDEEFEVLDRVLNDEIATAQSIGKRVPGRKRIANLRYVCDECGNHISGRMAFELHCRRHRGDKQYECDICQDRFCTGSELKRHMRRHTGERPFACQYCGRCFTDYSTRVKHERTHTNERPYACQNCGKAFTTAYILKNHMLIHSGERAFRACGRYAAGEKSLRIFDNKNMLWNIQVLTGLILENAKSLPDLICNFCQTELRDSIRFSDRVIAVQQQLLSSLTEDELQEVSEDYREAVREINTSNFEAKSESKIIDESEEELINKAEHDENQIVIEEHGNHDNLLEYDIIIDDNPTTQDVAKSENPSDSTEQQIATCSEDCNNSPIENYMQPDLDVECDGVPTSNEIPVAPNSAKKKRGRKSLTNGIFVCEECGNHISGRMSFELHCRRHRGDKQFQCDVCQDRFCTSSELKSHMRKHTGERPFACHYCDRWFADYSTRVKHERTHTNERPYVCQSCGKGFTTTYILKNHMLIHSGERAFRCDLCNKLFRRQTHLNTHCLSTAHKRKMERQNKGLKVN</sequence>
<evidence type="ECO:0000256" key="2">
    <source>
        <dbReference type="ARBA" id="ARBA00004123"/>
    </source>
</evidence>
<keyword evidence="7" id="KW-0805">Transcription regulation</keyword>
<dbReference type="SMART" id="SM00355">
    <property type="entry name" value="ZnF_C2H2"/>
    <property type="match status" value="9"/>
</dbReference>
<feature type="binding site" evidence="12">
    <location>
        <position position="2"/>
    </location>
    <ligand>
        <name>Zn(2+)</name>
        <dbReference type="ChEBI" id="CHEBI:29105"/>
    </ligand>
</feature>
<feature type="domain" description="C2H2-type" evidence="14">
    <location>
        <begin position="320"/>
        <end position="347"/>
    </location>
</feature>
<feature type="domain" description="C2H2-type" evidence="14">
    <location>
        <begin position="236"/>
        <end position="263"/>
    </location>
</feature>
<dbReference type="OrthoDB" id="8922241at2759"/>
<evidence type="ECO:0000313" key="16">
    <source>
        <dbReference type="EMBL" id="EDV92902.1"/>
    </source>
</evidence>
<dbReference type="InterPro" id="IPR013087">
    <property type="entry name" value="Znf_C2H2_type"/>
</dbReference>
<dbReference type="FunFam" id="3.30.160.60:FF:000097">
    <property type="entry name" value="Zinc finger protein"/>
    <property type="match status" value="1"/>
</dbReference>
<organism evidence="17">
    <name type="scientific">Drosophila grimshawi</name>
    <name type="common">Hawaiian fruit fly</name>
    <name type="synonym">Idiomyia grimshawi</name>
    <dbReference type="NCBI Taxonomy" id="7222"/>
    <lineage>
        <taxon>Eukaryota</taxon>
        <taxon>Metazoa</taxon>
        <taxon>Ecdysozoa</taxon>
        <taxon>Arthropoda</taxon>
        <taxon>Hexapoda</taxon>
        <taxon>Insecta</taxon>
        <taxon>Pterygota</taxon>
        <taxon>Neoptera</taxon>
        <taxon>Endopterygota</taxon>
        <taxon>Diptera</taxon>
        <taxon>Brachycera</taxon>
        <taxon>Muscomorpha</taxon>
        <taxon>Ephydroidea</taxon>
        <taxon>Drosophilidae</taxon>
        <taxon>Drosophila</taxon>
        <taxon>Hawaiian Drosophila</taxon>
    </lineage>
</organism>
<evidence type="ECO:0000256" key="9">
    <source>
        <dbReference type="ARBA" id="ARBA00023163"/>
    </source>
</evidence>
<dbReference type="InterPro" id="IPR036236">
    <property type="entry name" value="Znf_C2H2_sf"/>
</dbReference>
<reference evidence="16 17" key="1">
    <citation type="journal article" date="2007" name="Nature">
        <title>Evolution of genes and genomes on the Drosophila phylogeny.</title>
        <authorList>
            <consortium name="Drosophila 12 Genomes Consortium"/>
            <person name="Clark A.G."/>
            <person name="Eisen M.B."/>
            <person name="Smith D.R."/>
            <person name="Bergman C.M."/>
            <person name="Oliver B."/>
            <person name="Markow T.A."/>
            <person name="Kaufman T.C."/>
            <person name="Kellis M."/>
            <person name="Gelbart W."/>
            <person name="Iyer V.N."/>
            <person name="Pollard D.A."/>
            <person name="Sackton T.B."/>
            <person name="Larracuente A.M."/>
            <person name="Singh N.D."/>
            <person name="Abad J.P."/>
            <person name="Abt D.N."/>
            <person name="Adryan B."/>
            <person name="Aguade M."/>
            <person name="Akashi H."/>
            <person name="Anderson W.W."/>
            <person name="Aquadro C.F."/>
            <person name="Ardell D.H."/>
            <person name="Arguello R."/>
            <person name="Artieri C.G."/>
            <person name="Barbash D.A."/>
            <person name="Barker D."/>
            <person name="Barsanti P."/>
            <person name="Batterham P."/>
            <person name="Batzoglou S."/>
            <person name="Begun D."/>
            <person name="Bhutkar A."/>
            <person name="Blanco E."/>
            <person name="Bosak S.A."/>
            <person name="Bradley R.K."/>
            <person name="Brand A.D."/>
            <person name="Brent M.R."/>
            <person name="Brooks A.N."/>
            <person name="Brown R.H."/>
            <person name="Butlin R.K."/>
            <person name="Caggese C."/>
            <person name="Calvi B.R."/>
            <person name="Bernardo de Carvalho A."/>
            <person name="Caspi A."/>
            <person name="Castrezana S."/>
            <person name="Celniker S.E."/>
            <person name="Chang J.L."/>
            <person name="Chapple C."/>
            <person name="Chatterji S."/>
            <person name="Chinwalla A."/>
            <person name="Civetta A."/>
            <person name="Clifton S.W."/>
            <person name="Comeron J.M."/>
            <person name="Costello J.C."/>
            <person name="Coyne J.A."/>
            <person name="Daub J."/>
            <person name="David R.G."/>
            <person name="Delcher A.L."/>
            <person name="Delehaunty K."/>
            <person name="Do C.B."/>
            <person name="Ebling H."/>
            <person name="Edwards K."/>
            <person name="Eickbush T."/>
            <person name="Evans J.D."/>
            <person name="Filipski A."/>
            <person name="Findeiss S."/>
            <person name="Freyhult E."/>
            <person name="Fulton L."/>
            <person name="Fulton R."/>
            <person name="Garcia A.C."/>
            <person name="Gardiner A."/>
            <person name="Garfield D.A."/>
            <person name="Garvin B.E."/>
            <person name="Gibson G."/>
            <person name="Gilbert D."/>
            <person name="Gnerre S."/>
            <person name="Godfrey J."/>
            <person name="Good R."/>
            <person name="Gotea V."/>
            <person name="Gravely B."/>
            <person name="Greenberg A.J."/>
            <person name="Griffiths-Jones S."/>
            <person name="Gross S."/>
            <person name="Guigo R."/>
            <person name="Gustafson E.A."/>
            <person name="Haerty W."/>
            <person name="Hahn M.W."/>
            <person name="Halligan D.L."/>
            <person name="Halpern A.L."/>
            <person name="Halter G.M."/>
            <person name="Han M.V."/>
            <person name="Heger A."/>
            <person name="Hillier L."/>
            <person name="Hinrichs A.S."/>
            <person name="Holmes I."/>
            <person name="Hoskins R.A."/>
            <person name="Hubisz M.J."/>
            <person name="Hultmark D."/>
            <person name="Huntley M.A."/>
            <person name="Jaffe D.B."/>
            <person name="Jagadeeshan S."/>
            <person name="Jeck W.R."/>
            <person name="Johnson J."/>
            <person name="Jones C.D."/>
            <person name="Jordan W.C."/>
            <person name="Karpen G.H."/>
            <person name="Kataoka E."/>
            <person name="Keightley P.D."/>
            <person name="Kheradpour P."/>
            <person name="Kirkness E.F."/>
            <person name="Koerich L.B."/>
            <person name="Kristiansen K."/>
            <person name="Kudrna D."/>
            <person name="Kulathinal R.J."/>
            <person name="Kumar S."/>
            <person name="Kwok R."/>
            <person name="Lander E."/>
            <person name="Langley C.H."/>
            <person name="Lapoint R."/>
            <person name="Lazzaro B.P."/>
            <person name="Lee S.J."/>
            <person name="Levesque L."/>
            <person name="Li R."/>
            <person name="Lin C.F."/>
            <person name="Lin M.F."/>
            <person name="Lindblad-Toh K."/>
            <person name="Llopart A."/>
            <person name="Long M."/>
            <person name="Low L."/>
            <person name="Lozovsky E."/>
            <person name="Lu J."/>
            <person name="Luo M."/>
            <person name="Machado C.A."/>
            <person name="Makalowski W."/>
            <person name="Marzo M."/>
            <person name="Matsuda M."/>
            <person name="Matzkin L."/>
            <person name="McAllister B."/>
            <person name="McBride C.S."/>
            <person name="McKernan B."/>
            <person name="McKernan K."/>
            <person name="Mendez-Lago M."/>
            <person name="Minx P."/>
            <person name="Mollenhauer M.U."/>
            <person name="Montooth K."/>
            <person name="Mount S.M."/>
            <person name="Mu X."/>
            <person name="Myers E."/>
            <person name="Negre B."/>
            <person name="Newfeld S."/>
            <person name="Nielsen R."/>
            <person name="Noor M.A."/>
            <person name="O'Grady P."/>
            <person name="Pachter L."/>
            <person name="Papaceit M."/>
            <person name="Parisi M.J."/>
            <person name="Parisi M."/>
            <person name="Parts L."/>
            <person name="Pedersen J.S."/>
            <person name="Pesole G."/>
            <person name="Phillippy A.M."/>
            <person name="Ponting C.P."/>
            <person name="Pop M."/>
            <person name="Porcelli D."/>
            <person name="Powell J.R."/>
            <person name="Prohaska S."/>
            <person name="Pruitt K."/>
            <person name="Puig M."/>
            <person name="Quesneville H."/>
            <person name="Ram K.R."/>
            <person name="Rand D."/>
            <person name="Rasmussen M.D."/>
            <person name="Reed L.K."/>
            <person name="Reenan R."/>
            <person name="Reily A."/>
            <person name="Remington K.A."/>
            <person name="Rieger T.T."/>
            <person name="Ritchie M.G."/>
            <person name="Robin C."/>
            <person name="Rogers Y.H."/>
            <person name="Rohde C."/>
            <person name="Rozas J."/>
            <person name="Rubenfield M.J."/>
            <person name="Ruiz A."/>
            <person name="Russo S."/>
            <person name="Salzberg S.L."/>
            <person name="Sanchez-Gracia A."/>
            <person name="Saranga D.J."/>
            <person name="Sato H."/>
            <person name="Schaeffer S.W."/>
            <person name="Schatz M.C."/>
            <person name="Schlenke T."/>
            <person name="Schwartz R."/>
            <person name="Segarra C."/>
            <person name="Singh R.S."/>
            <person name="Sirot L."/>
            <person name="Sirota M."/>
            <person name="Sisneros N.B."/>
            <person name="Smith C.D."/>
            <person name="Smith T.F."/>
            <person name="Spieth J."/>
            <person name="Stage D.E."/>
            <person name="Stark A."/>
            <person name="Stephan W."/>
            <person name="Strausberg R.L."/>
            <person name="Strempel S."/>
            <person name="Sturgill D."/>
            <person name="Sutton G."/>
            <person name="Sutton G.G."/>
            <person name="Tao W."/>
            <person name="Teichmann S."/>
            <person name="Tobari Y.N."/>
            <person name="Tomimura Y."/>
            <person name="Tsolas J.M."/>
            <person name="Valente V.L."/>
            <person name="Venter E."/>
            <person name="Venter J.C."/>
            <person name="Vicario S."/>
            <person name="Vieira F.G."/>
            <person name="Vilella A.J."/>
            <person name="Villasante A."/>
            <person name="Walenz B."/>
            <person name="Wang J."/>
            <person name="Wasserman M."/>
            <person name="Watts T."/>
            <person name="Wilson D."/>
            <person name="Wilson R.K."/>
            <person name="Wing R.A."/>
            <person name="Wolfner M.F."/>
            <person name="Wong A."/>
            <person name="Wong G.K."/>
            <person name="Wu C.I."/>
            <person name="Wu G."/>
            <person name="Yamamoto D."/>
            <person name="Yang H.P."/>
            <person name="Yang S.P."/>
            <person name="Yorke J.A."/>
            <person name="Yoshida K."/>
            <person name="Zdobnov E."/>
            <person name="Zhang P."/>
            <person name="Zhang Y."/>
            <person name="Zimin A.V."/>
            <person name="Baldwin J."/>
            <person name="Abdouelleil A."/>
            <person name="Abdulkadir J."/>
            <person name="Abebe A."/>
            <person name="Abera B."/>
            <person name="Abreu J."/>
            <person name="Acer S.C."/>
            <person name="Aftuck L."/>
            <person name="Alexander A."/>
            <person name="An P."/>
            <person name="Anderson E."/>
            <person name="Anderson S."/>
            <person name="Arachi H."/>
            <person name="Azer M."/>
            <person name="Bachantsang P."/>
            <person name="Barry A."/>
            <person name="Bayul T."/>
            <person name="Berlin A."/>
            <person name="Bessette D."/>
            <person name="Bloom T."/>
            <person name="Blye J."/>
            <person name="Boguslavskiy L."/>
            <person name="Bonnet C."/>
            <person name="Boukhgalter B."/>
            <person name="Bourzgui I."/>
            <person name="Brown A."/>
            <person name="Cahill P."/>
            <person name="Channer S."/>
            <person name="Cheshatsang Y."/>
            <person name="Chuda L."/>
            <person name="Citroen M."/>
            <person name="Collymore A."/>
            <person name="Cooke P."/>
            <person name="Costello M."/>
            <person name="D'Aco K."/>
            <person name="Daza R."/>
            <person name="De Haan G."/>
            <person name="DeGray S."/>
            <person name="DeMaso C."/>
            <person name="Dhargay N."/>
            <person name="Dooley K."/>
            <person name="Dooley E."/>
            <person name="Doricent M."/>
            <person name="Dorje P."/>
            <person name="Dorjee K."/>
            <person name="Dupes A."/>
            <person name="Elong R."/>
            <person name="Falk J."/>
            <person name="Farina A."/>
            <person name="Faro S."/>
            <person name="Ferguson D."/>
            <person name="Fisher S."/>
            <person name="Foley C.D."/>
            <person name="Franke A."/>
            <person name="Friedrich D."/>
            <person name="Gadbois L."/>
            <person name="Gearin G."/>
            <person name="Gearin C.R."/>
            <person name="Giannoukos G."/>
            <person name="Goode T."/>
            <person name="Graham J."/>
            <person name="Grandbois E."/>
            <person name="Grewal S."/>
            <person name="Gyaltsen K."/>
            <person name="Hafez N."/>
            <person name="Hagos B."/>
            <person name="Hall J."/>
            <person name="Henson C."/>
            <person name="Hollinger A."/>
            <person name="Honan T."/>
            <person name="Huard M.D."/>
            <person name="Hughes L."/>
            <person name="Hurhula B."/>
            <person name="Husby M.E."/>
            <person name="Kamat A."/>
            <person name="Kanga B."/>
            <person name="Kashin S."/>
            <person name="Khazanovich D."/>
            <person name="Kisner P."/>
            <person name="Lance K."/>
            <person name="Lara M."/>
            <person name="Lee W."/>
            <person name="Lennon N."/>
            <person name="Letendre F."/>
            <person name="LeVine R."/>
            <person name="Lipovsky A."/>
            <person name="Liu X."/>
            <person name="Liu J."/>
            <person name="Liu S."/>
            <person name="Lokyitsang T."/>
            <person name="Lokyitsang Y."/>
            <person name="Lubonja R."/>
            <person name="Lui A."/>
            <person name="MacDonald P."/>
            <person name="Magnisalis V."/>
            <person name="Maru K."/>
            <person name="Matthews C."/>
            <person name="McCusker W."/>
            <person name="McDonough S."/>
            <person name="Mehta T."/>
            <person name="Meldrim J."/>
            <person name="Meneus L."/>
            <person name="Mihai O."/>
            <person name="Mihalev A."/>
            <person name="Mihova T."/>
            <person name="Mittelman R."/>
            <person name="Mlenga V."/>
            <person name="Montmayeur A."/>
            <person name="Mulrain L."/>
            <person name="Navidi A."/>
            <person name="Naylor J."/>
            <person name="Negash T."/>
            <person name="Nguyen T."/>
            <person name="Nguyen N."/>
            <person name="Nicol R."/>
            <person name="Norbu C."/>
            <person name="Norbu N."/>
            <person name="Novod N."/>
            <person name="O'Neill B."/>
            <person name="Osman S."/>
            <person name="Markiewicz E."/>
            <person name="Oyono O.L."/>
            <person name="Patti C."/>
            <person name="Phunkhang P."/>
            <person name="Pierre F."/>
            <person name="Priest M."/>
            <person name="Raghuraman S."/>
            <person name="Rege F."/>
            <person name="Reyes R."/>
            <person name="Rise C."/>
            <person name="Rogov P."/>
            <person name="Ross K."/>
            <person name="Ryan E."/>
            <person name="Settipalli S."/>
            <person name="Shea T."/>
            <person name="Sherpa N."/>
            <person name="Shi L."/>
            <person name="Shih D."/>
            <person name="Sparrow T."/>
            <person name="Spaulding J."/>
            <person name="Stalker J."/>
            <person name="Stange-Thomann N."/>
            <person name="Stavropoulos S."/>
            <person name="Stone C."/>
            <person name="Strader C."/>
            <person name="Tesfaye S."/>
            <person name="Thomson T."/>
            <person name="Thoulutsang Y."/>
            <person name="Thoulutsang D."/>
            <person name="Topham K."/>
            <person name="Topping I."/>
            <person name="Tsamla T."/>
            <person name="Vassiliev H."/>
            <person name="Vo A."/>
            <person name="Wangchuk T."/>
            <person name="Wangdi T."/>
            <person name="Weiand M."/>
            <person name="Wilkinson J."/>
            <person name="Wilson A."/>
            <person name="Yadav S."/>
            <person name="Young G."/>
            <person name="Yu Q."/>
            <person name="Zembek L."/>
            <person name="Zhong D."/>
            <person name="Zimmer A."/>
            <person name="Zwirko Z."/>
            <person name="Jaffe D.B."/>
            <person name="Alvarez P."/>
            <person name="Brockman W."/>
            <person name="Butler J."/>
            <person name="Chin C."/>
            <person name="Gnerre S."/>
            <person name="Grabherr M."/>
            <person name="Kleber M."/>
            <person name="Mauceli E."/>
            <person name="MacCallum I."/>
        </authorList>
    </citation>
    <scope>NUCLEOTIDE SEQUENCE [LARGE SCALE GENOMIC DNA]</scope>
    <source>
        <strain evidence="17">Tucson 15287-2541.00</strain>
    </source>
</reference>
<feature type="domain" description="ZAD" evidence="15">
    <location>
        <begin position="346"/>
        <end position="419"/>
    </location>
</feature>
<evidence type="ECO:0000313" key="17">
    <source>
        <dbReference type="Proteomes" id="UP000001070"/>
    </source>
</evidence>
<feature type="binding site" evidence="12">
    <location>
        <position position="49"/>
    </location>
    <ligand>
        <name>Zn(2+)</name>
        <dbReference type="ChEBI" id="CHEBI:29105"/>
    </ligand>
</feature>
<dbReference type="PROSITE" id="PS00028">
    <property type="entry name" value="ZINC_FINGER_C2H2_1"/>
    <property type="match status" value="9"/>
</dbReference>
<dbReference type="GO" id="GO:0045944">
    <property type="term" value="P:positive regulation of transcription by RNA polymerase II"/>
    <property type="evidence" value="ECO:0007669"/>
    <property type="project" value="UniProtKB-ARBA"/>
</dbReference>
<dbReference type="GO" id="GO:0000785">
    <property type="term" value="C:chromatin"/>
    <property type="evidence" value="ECO:0007669"/>
    <property type="project" value="TreeGrafter"/>
</dbReference>
<name>B4JHZ4_DROGR</name>
<feature type="domain" description="C2H2-type" evidence="14">
    <location>
        <begin position="650"/>
        <end position="677"/>
    </location>
</feature>
<dbReference type="SUPFAM" id="SSF57716">
    <property type="entry name" value="Glucocorticoid receptor-like (DNA-binding domain)"/>
    <property type="match status" value="1"/>
</dbReference>
<dbReference type="SUPFAM" id="SSF57667">
    <property type="entry name" value="beta-beta-alpha zinc fingers"/>
    <property type="match status" value="5"/>
</dbReference>
<dbReference type="OMA" id="CEKEWSD"/>
<dbReference type="FunFam" id="3.30.160.60:FF:000145">
    <property type="entry name" value="Zinc finger protein 574"/>
    <property type="match status" value="1"/>
</dbReference>
<evidence type="ECO:0000256" key="3">
    <source>
        <dbReference type="ARBA" id="ARBA00022723"/>
    </source>
</evidence>
<dbReference type="GO" id="GO:0031519">
    <property type="term" value="C:PcG protein complex"/>
    <property type="evidence" value="ECO:0007669"/>
    <property type="project" value="TreeGrafter"/>
</dbReference>
<dbReference type="PANTHER" id="PTHR14003:SF23">
    <property type="entry name" value="ZINC FINGER PROTEIN 143"/>
    <property type="match status" value="1"/>
</dbReference>
<evidence type="ECO:0000256" key="4">
    <source>
        <dbReference type="ARBA" id="ARBA00022737"/>
    </source>
</evidence>
<keyword evidence="8" id="KW-0238">DNA-binding</keyword>
<evidence type="ECO:0000256" key="6">
    <source>
        <dbReference type="ARBA" id="ARBA00022833"/>
    </source>
</evidence>
<feature type="domain" description="C2H2-type" evidence="14">
    <location>
        <begin position="292"/>
        <end position="319"/>
    </location>
</feature>